<dbReference type="Gene3D" id="2.60.120.620">
    <property type="entry name" value="q2cbj1_9rhob like domain"/>
    <property type="match status" value="1"/>
</dbReference>
<accession>A0A2M9G635</accession>
<evidence type="ECO:0008006" key="4">
    <source>
        <dbReference type="Google" id="ProtNLM"/>
    </source>
</evidence>
<keyword evidence="3" id="KW-1185">Reference proteome</keyword>
<dbReference type="InterPro" id="IPR008775">
    <property type="entry name" value="Phytyl_CoA_dOase-like"/>
</dbReference>
<dbReference type="RefSeq" id="WP_109796209.1">
    <property type="nucleotide sequence ID" value="NZ_PHIG01000007.1"/>
</dbReference>
<evidence type="ECO:0000313" key="2">
    <source>
        <dbReference type="EMBL" id="PJK31173.1"/>
    </source>
</evidence>
<protein>
    <recommendedName>
        <fullName evidence="4">Phytanoyl-CoA dioxygenase</fullName>
    </recommendedName>
</protein>
<evidence type="ECO:0000256" key="1">
    <source>
        <dbReference type="SAM" id="MobiDB-lite"/>
    </source>
</evidence>
<reference evidence="2 3" key="1">
    <citation type="submission" date="2017-11" db="EMBL/GenBank/DDBJ databases">
        <title>Draft genome sequence of Rhizobiales bacterium SY3-13.</title>
        <authorList>
            <person name="Sun C."/>
        </authorList>
    </citation>
    <scope>NUCLEOTIDE SEQUENCE [LARGE SCALE GENOMIC DNA]</scope>
    <source>
        <strain evidence="2 3">SY3-13</strain>
    </source>
</reference>
<feature type="compositionally biased region" description="Basic and acidic residues" evidence="1">
    <location>
        <begin position="1"/>
        <end position="12"/>
    </location>
</feature>
<sequence length="290" mass="31982">MSDAETARHAGETDPFGRQAQEINRERLISSEADRAEMAGAAAHLAEHGYAVLPDMLDAEGLEAARTALDPINEANRWGVYEFEGKRTKRVYSLLSLSRDFDFMAADRRMIALIESRFGESPVISAAQGMTLHGGQSAQPLHRDDGHYAAPRPRPPFVVSCIWALDDFTADNGATMYVPGSHTGPGDTPPTTPPSQAIVPAGSVFVYDGALWHGGGEARGDSRRRAVNMIYCRPWLRQQENWTVTTPPEEAKHLPKIMQRLFGYWIYGFTLNTAFGTAPLKAHEMLKART</sequence>
<dbReference type="PANTHER" id="PTHR37563:SF2">
    <property type="entry name" value="PHYTANOYL-COA DIOXYGENASE FAMILY PROTEIN (AFU_ORTHOLOGUE AFUA_2G03330)"/>
    <property type="match status" value="1"/>
</dbReference>
<dbReference type="GO" id="GO:0016706">
    <property type="term" value="F:2-oxoglutarate-dependent dioxygenase activity"/>
    <property type="evidence" value="ECO:0007669"/>
    <property type="project" value="UniProtKB-ARBA"/>
</dbReference>
<dbReference type="InterPro" id="IPR051961">
    <property type="entry name" value="Fungal_Metabolite_Diox"/>
</dbReference>
<comment type="caution">
    <text evidence="2">The sequence shown here is derived from an EMBL/GenBank/DDBJ whole genome shotgun (WGS) entry which is preliminary data.</text>
</comment>
<feature type="region of interest" description="Disordered" evidence="1">
    <location>
        <begin position="1"/>
        <end position="21"/>
    </location>
</feature>
<evidence type="ECO:0000313" key="3">
    <source>
        <dbReference type="Proteomes" id="UP000229498"/>
    </source>
</evidence>
<proteinExistence type="predicted"/>
<dbReference type="Proteomes" id="UP000229498">
    <property type="component" value="Unassembled WGS sequence"/>
</dbReference>
<dbReference type="PANTHER" id="PTHR37563">
    <property type="entry name" value="PHYTANOYL-COA DIOXYGENASE FAMILY PROTEIN (AFU_ORTHOLOGUE AFUA_2G03330)"/>
    <property type="match status" value="1"/>
</dbReference>
<name>A0A2M9G635_9PROT</name>
<dbReference type="Pfam" id="PF05721">
    <property type="entry name" value="PhyH"/>
    <property type="match status" value="1"/>
</dbReference>
<gene>
    <name evidence="2" type="ORF">CVT23_02760</name>
</gene>
<dbReference type="SUPFAM" id="SSF51197">
    <property type="entry name" value="Clavaminate synthase-like"/>
    <property type="match status" value="1"/>
</dbReference>
<dbReference type="AlphaFoldDB" id="A0A2M9G635"/>
<organism evidence="2 3">
    <name type="scientific">Minwuia thermotolerans</name>
    <dbReference type="NCBI Taxonomy" id="2056226"/>
    <lineage>
        <taxon>Bacteria</taxon>
        <taxon>Pseudomonadati</taxon>
        <taxon>Pseudomonadota</taxon>
        <taxon>Alphaproteobacteria</taxon>
        <taxon>Minwuiales</taxon>
        <taxon>Minwuiaceae</taxon>
        <taxon>Minwuia</taxon>
    </lineage>
</organism>
<dbReference type="OrthoDB" id="9796766at2"/>
<dbReference type="EMBL" id="PHIG01000007">
    <property type="protein sequence ID" value="PJK31173.1"/>
    <property type="molecule type" value="Genomic_DNA"/>
</dbReference>